<dbReference type="Pfam" id="PF26371">
    <property type="entry name" value="AftB_C"/>
    <property type="match status" value="1"/>
</dbReference>
<organism evidence="3 4">
    <name type="scientific">Gordonia iterans</name>
    <dbReference type="NCBI Taxonomy" id="1004901"/>
    <lineage>
        <taxon>Bacteria</taxon>
        <taxon>Bacillati</taxon>
        <taxon>Actinomycetota</taxon>
        <taxon>Actinomycetes</taxon>
        <taxon>Mycobacteriales</taxon>
        <taxon>Gordoniaceae</taxon>
        <taxon>Gordonia</taxon>
    </lineage>
</organism>
<feature type="transmembrane region" description="Helical" evidence="1">
    <location>
        <begin position="224"/>
        <end position="244"/>
    </location>
</feature>
<feature type="transmembrane region" description="Helical" evidence="1">
    <location>
        <begin position="372"/>
        <end position="391"/>
    </location>
</feature>
<keyword evidence="1" id="KW-1133">Transmembrane helix</keyword>
<feature type="domain" description="Terminal beta-(1-&gt;2)-arabinofuranosyltransferase C-terminal" evidence="2">
    <location>
        <begin position="493"/>
        <end position="622"/>
    </location>
</feature>
<dbReference type="OrthoDB" id="3721873at2"/>
<reference evidence="3 4" key="1">
    <citation type="submission" date="2018-03" db="EMBL/GenBank/DDBJ databases">
        <title>Characteristics and genome of n-alkane degrading marine bacteria Gordonia iterans isolated from crude oil contaminated in Tae-an, South Korea.</title>
        <authorList>
            <person name="Lee S.-S."/>
            <person name="Kim H."/>
        </authorList>
    </citation>
    <scope>NUCLEOTIDE SEQUENCE [LARGE SCALE GENOMIC DNA]</scope>
    <source>
        <strain evidence="3 4">Co17</strain>
    </source>
</reference>
<dbReference type="Proteomes" id="UP000239814">
    <property type="component" value="Chromosome"/>
</dbReference>
<dbReference type="AlphaFoldDB" id="A0A2S0KJT3"/>
<keyword evidence="4" id="KW-1185">Reference proteome</keyword>
<feature type="transmembrane region" description="Helical" evidence="1">
    <location>
        <begin position="142"/>
        <end position="166"/>
    </location>
</feature>
<evidence type="ECO:0000313" key="3">
    <source>
        <dbReference type="EMBL" id="AVM01945.1"/>
    </source>
</evidence>
<feature type="transmembrane region" description="Helical" evidence="1">
    <location>
        <begin position="201"/>
        <end position="217"/>
    </location>
</feature>
<proteinExistence type="predicted"/>
<protein>
    <recommendedName>
        <fullName evidence="2">Terminal beta-(1-&gt;2)-arabinofuranosyltransferase C-terminal domain-containing protein</fullName>
    </recommendedName>
</protein>
<feature type="transmembrane region" description="Helical" evidence="1">
    <location>
        <begin position="119"/>
        <end position="136"/>
    </location>
</feature>
<feature type="transmembrane region" description="Helical" evidence="1">
    <location>
        <begin position="7"/>
        <end position="24"/>
    </location>
</feature>
<feature type="transmembrane region" description="Helical" evidence="1">
    <location>
        <begin position="403"/>
        <end position="421"/>
    </location>
</feature>
<feature type="transmembrane region" description="Helical" evidence="1">
    <location>
        <begin position="178"/>
        <end position="195"/>
    </location>
</feature>
<feature type="transmembrane region" description="Helical" evidence="1">
    <location>
        <begin position="83"/>
        <end position="107"/>
    </location>
</feature>
<dbReference type="KEGG" id="git:C6V83_02155"/>
<feature type="transmembrane region" description="Helical" evidence="1">
    <location>
        <begin position="343"/>
        <end position="360"/>
    </location>
</feature>
<name>A0A2S0KJT3_9ACTN</name>
<evidence type="ECO:0000259" key="2">
    <source>
        <dbReference type="Pfam" id="PF26371"/>
    </source>
</evidence>
<sequence>MAVPGLSWLIGTTVVTVFFAIGAWQRRWIADDGLIVLRTVKNLFAGNGPVFNAGERVEANTSTAWTYVNWFWAWVTGGQLEYVVLWVALVHSVLAIPIAMYGTARLYRRRWLPAPGKKALGITLLLPLGSVVYIALPPARDFATSGLENGLVIFWIACLWCLFLAWAQRDPERTDARARAAFLFLAFFAGLAPLIRPEITLLGALVLLVLFCAPIGWKMRVAMVAVAAVLPVGYQIFRMGYYAILVPNPAIAKDASGSKWDQGYVYLTNLFSPYLLLIPVILAILVGIVLVLTRPRGSTPEEIDPHDHVADDLPDILDPVGEYKRSHAERWVDFQARLQQPSTVVTTVLLAGILLTLYWTRQGGDFMHGRVLLAPLFILLLPVMAVPATFPATARSALSRWRLAAAGFIVLVVGGTAWWGAAISQEVVAASPMDIGREGIVDERRFYVANMGNPNPITAEDYLDYPRMRAMVETLEEVRDTGGIVLPSGSYDHWFVAQLRKNLPEDMQGQTTLYFLNLGMTGMLAPLDVRVVDQMGLAYPLAAHTDRLQDGRIGHDKNLPTAWVIAESGGVAGGRGLPGFIQTIDVRRANVALTCPDTQDRFVSYKGTWSFGRFARNLRDAVGFNGYRIVRQPEYEILRCGLEPVPEPSR</sequence>
<keyword evidence="1" id="KW-0472">Membrane</keyword>
<feature type="transmembrane region" description="Helical" evidence="1">
    <location>
        <begin position="264"/>
        <end position="292"/>
    </location>
</feature>
<accession>A0A2S0KJT3</accession>
<dbReference type="InterPro" id="IPR058983">
    <property type="entry name" value="AftB_C"/>
</dbReference>
<keyword evidence="1" id="KW-0812">Transmembrane</keyword>
<evidence type="ECO:0000313" key="4">
    <source>
        <dbReference type="Proteomes" id="UP000239814"/>
    </source>
</evidence>
<dbReference type="EMBL" id="CP027433">
    <property type="protein sequence ID" value="AVM01945.1"/>
    <property type="molecule type" value="Genomic_DNA"/>
</dbReference>
<gene>
    <name evidence="3" type="ORF">C6V83_02155</name>
</gene>
<evidence type="ECO:0000256" key="1">
    <source>
        <dbReference type="SAM" id="Phobius"/>
    </source>
</evidence>